<feature type="binding site" evidence="13">
    <location>
        <position position="126"/>
    </location>
    <ligand>
        <name>Zn(2+)</name>
        <dbReference type="ChEBI" id="CHEBI:29105"/>
    </ligand>
</feature>
<comment type="caution">
    <text evidence="16">The sequence shown here is derived from an EMBL/GenBank/DDBJ whole genome shotgun (WGS) entry which is preliminary data.</text>
</comment>
<evidence type="ECO:0000256" key="14">
    <source>
        <dbReference type="SAM" id="MobiDB-lite"/>
    </source>
</evidence>
<feature type="binding site" evidence="13">
    <location>
        <position position="129"/>
    </location>
    <ligand>
        <name>Zn(2+)</name>
        <dbReference type="ChEBI" id="CHEBI:29105"/>
    </ligand>
</feature>
<keyword evidence="7 13" id="KW-0547">Nucleotide-binding</keyword>
<dbReference type="Proteomes" id="UP001568698">
    <property type="component" value="Unassembled WGS sequence"/>
</dbReference>
<dbReference type="SUPFAM" id="SSF52374">
    <property type="entry name" value="Nucleotidylyl transferase"/>
    <property type="match status" value="1"/>
</dbReference>
<dbReference type="PANTHER" id="PTHR43326">
    <property type="entry name" value="METHIONYL-TRNA SYNTHETASE"/>
    <property type="match status" value="1"/>
</dbReference>
<evidence type="ECO:0000256" key="11">
    <source>
        <dbReference type="ARBA" id="ARBA00023146"/>
    </source>
</evidence>
<evidence type="ECO:0000256" key="12">
    <source>
        <dbReference type="ARBA" id="ARBA00047364"/>
    </source>
</evidence>
<comment type="catalytic activity">
    <reaction evidence="12 13">
        <text>tRNA(Met) + L-methionine + ATP = L-methionyl-tRNA(Met) + AMP + diphosphate</text>
        <dbReference type="Rhea" id="RHEA:13481"/>
        <dbReference type="Rhea" id="RHEA-COMP:9667"/>
        <dbReference type="Rhea" id="RHEA-COMP:9698"/>
        <dbReference type="ChEBI" id="CHEBI:30616"/>
        <dbReference type="ChEBI" id="CHEBI:33019"/>
        <dbReference type="ChEBI" id="CHEBI:57844"/>
        <dbReference type="ChEBI" id="CHEBI:78442"/>
        <dbReference type="ChEBI" id="CHEBI:78530"/>
        <dbReference type="ChEBI" id="CHEBI:456215"/>
        <dbReference type="EC" id="6.1.1.10"/>
    </reaction>
</comment>
<dbReference type="Gene3D" id="1.10.730.10">
    <property type="entry name" value="Isoleucyl-tRNA Synthetase, Domain 1"/>
    <property type="match status" value="1"/>
</dbReference>
<keyword evidence="17" id="KW-1185">Reference proteome</keyword>
<dbReference type="PRINTS" id="PR01041">
    <property type="entry name" value="TRNASYNTHMET"/>
</dbReference>
<keyword evidence="10 13" id="KW-0648">Protein biosynthesis</keyword>
<feature type="short sequence motif" description="'KMSKS' region" evidence="13">
    <location>
        <begin position="296"/>
        <end position="300"/>
    </location>
</feature>
<keyword evidence="13" id="KW-0862">Zinc</keyword>
<dbReference type="PANTHER" id="PTHR43326:SF1">
    <property type="entry name" value="METHIONINE--TRNA LIGASE, MITOCHONDRIAL"/>
    <property type="match status" value="1"/>
</dbReference>
<dbReference type="Gene3D" id="3.40.50.620">
    <property type="entry name" value="HUPs"/>
    <property type="match status" value="1"/>
</dbReference>
<evidence type="ECO:0000256" key="6">
    <source>
        <dbReference type="ARBA" id="ARBA00022598"/>
    </source>
</evidence>
<dbReference type="InterPro" id="IPR009080">
    <property type="entry name" value="tRNAsynth_Ia_anticodon-bd"/>
</dbReference>
<dbReference type="InterPro" id="IPR014758">
    <property type="entry name" value="Met-tRNA_synth"/>
</dbReference>
<dbReference type="NCBIfam" id="NF008900">
    <property type="entry name" value="PRK12267.1"/>
    <property type="match status" value="1"/>
</dbReference>
<dbReference type="InterPro" id="IPR002547">
    <property type="entry name" value="tRNA-bd_dom"/>
</dbReference>
<sequence length="645" mass="73709">MQRFYITTPIYYVNAKPHLGHAYTTTVADSLNRFHRLMGEETYFLTGTDEHGDKIVQAAESNGQTPQEYVDVISKLFKDLWPNMNISNNDFIRTTEPRHKEVVQQILQKVYDAGDIYFGEYGGHYCFGCERFYTEKELVNGLCPDHQTKPEYIAEKNYFFKMSKYRDWLLDHINKNPDFIRPERYRNEVVSLLESGELEDLCISRPKSRLTWGIELPFDKDYVTYVWFDALINYVAALGWPDGEKFKKFWPVANHLVAKDILKPHAIFWPTMLKAAGIEPYQHLNVHGYWLVEDTKMSKSIGNVVEPLAMKDAYGLDAFRYFLLREMSFGQDSSFSEKALVGRLNADLANDLGNLFNRTLSMTHKYFGGHIPRPDVEDVVDAEIKKIGQDAMQSFQDFFSDLKFSRALEGLWELVRGLNKYIDETAPWALFKAGNTGRLSTVIYVLLENMRKIAVHLWPVMPEASEKMLEQLGIPFAPEKVNLPKELDVWGLIESDITVAETSNLFPRVDLPAEETPEKPAPKAKKAAKKEKAEEPVCEIEFEDFQKLDLRVGTVKEVEKHPDADKLLLVKVDTGDKDLRQVVAGLADFFQPDDLVGKQVVVVANLKPRKLRKQLSQGMVLAVKTDKGMELLSPTGEVPPGSKVS</sequence>
<dbReference type="SUPFAM" id="SSF50249">
    <property type="entry name" value="Nucleic acid-binding proteins"/>
    <property type="match status" value="1"/>
</dbReference>
<proteinExistence type="inferred from homology"/>
<keyword evidence="4 13" id="KW-0963">Cytoplasm</keyword>
<comment type="similarity">
    <text evidence="13">Belongs to the class-I aminoacyl-tRNA synthetase family. MetG type 2A subfamily.</text>
</comment>
<feature type="binding site" evidence="13">
    <location>
        <position position="146"/>
    </location>
    <ligand>
        <name>Zn(2+)</name>
        <dbReference type="ChEBI" id="CHEBI:29105"/>
    </ligand>
</feature>
<reference evidence="16 17" key="1">
    <citation type="submission" date="2024-08" db="EMBL/GenBank/DDBJ databases">
        <title>Sulfate-reducing bacteria isolated from formation water of the oil field in Kazakhstan and description of Pseudodesulfovibrio sp.</title>
        <authorList>
            <person name="Bidzhieva S.K."/>
            <person name="Tourova T.P."/>
            <person name="Grouzdev D.S."/>
            <person name="Beletsky A.V."/>
            <person name="Sokolova D.S."/>
            <person name="Samigullina S.R."/>
            <person name="Poltaraus A.B."/>
            <person name="Avtukh A.N."/>
            <person name="Tereshina V.M."/>
            <person name="Zhaparov N.S."/>
            <person name="Mardanov A.V."/>
            <person name="Nazina T.N."/>
        </authorList>
    </citation>
    <scope>NUCLEOTIDE SEQUENCE [LARGE SCALE GENOMIC DNA]</scope>
    <source>
        <strain evidence="16 17">9FUS</strain>
    </source>
</reference>
<keyword evidence="8 13" id="KW-0067">ATP-binding</keyword>
<dbReference type="Gene3D" id="2.170.220.10">
    <property type="match status" value="1"/>
</dbReference>
<feature type="region of interest" description="Disordered" evidence="14">
    <location>
        <begin position="511"/>
        <end position="530"/>
    </location>
</feature>
<organism evidence="16 17">
    <name type="scientific">Pseudodesulfovibrio karagichevae</name>
    <dbReference type="NCBI Taxonomy" id="3239305"/>
    <lineage>
        <taxon>Bacteria</taxon>
        <taxon>Pseudomonadati</taxon>
        <taxon>Thermodesulfobacteriota</taxon>
        <taxon>Desulfovibrionia</taxon>
        <taxon>Desulfovibrionales</taxon>
        <taxon>Desulfovibrionaceae</taxon>
    </lineage>
</organism>
<evidence type="ECO:0000256" key="2">
    <source>
        <dbReference type="ARBA" id="ARBA00004496"/>
    </source>
</evidence>
<evidence type="ECO:0000313" key="17">
    <source>
        <dbReference type="Proteomes" id="UP001568698"/>
    </source>
</evidence>
<keyword evidence="9 13" id="KW-0694">RNA-binding</keyword>
<evidence type="ECO:0000256" key="8">
    <source>
        <dbReference type="ARBA" id="ARBA00022840"/>
    </source>
</evidence>
<dbReference type="InterPro" id="IPR014729">
    <property type="entry name" value="Rossmann-like_a/b/a_fold"/>
</dbReference>
<comment type="function">
    <text evidence="1 13">Is required not only for elongation of protein synthesis but also for the initiation of all mRNA translation through initiator tRNA(fMet) aminoacylation.</text>
</comment>
<evidence type="ECO:0000256" key="4">
    <source>
        <dbReference type="ARBA" id="ARBA00022490"/>
    </source>
</evidence>
<name>A0ABV4K6W2_9BACT</name>
<dbReference type="PROSITE" id="PS50886">
    <property type="entry name" value="TRBD"/>
    <property type="match status" value="1"/>
</dbReference>
<comment type="caution">
    <text evidence="13">Lacks conserved residue(s) required for the propagation of feature annotation.</text>
</comment>
<evidence type="ECO:0000313" key="16">
    <source>
        <dbReference type="EMBL" id="MEZ7197563.1"/>
    </source>
</evidence>
<dbReference type="Pfam" id="PF09334">
    <property type="entry name" value="tRNA-synt_1g"/>
    <property type="match status" value="2"/>
</dbReference>
<evidence type="ECO:0000256" key="7">
    <source>
        <dbReference type="ARBA" id="ARBA00022741"/>
    </source>
</evidence>
<feature type="short sequence motif" description="'HIGH' region" evidence="13">
    <location>
        <begin position="11"/>
        <end position="21"/>
    </location>
</feature>
<dbReference type="CDD" id="cd00814">
    <property type="entry name" value="MetRS_core"/>
    <property type="match status" value="1"/>
</dbReference>
<dbReference type="InterPro" id="IPR023457">
    <property type="entry name" value="Met-tRNA_synth_2"/>
</dbReference>
<keyword evidence="11 13" id="KW-0030">Aminoacyl-tRNA synthetase</keyword>
<dbReference type="InterPro" id="IPR004495">
    <property type="entry name" value="Met-tRNA-synth_bsu_C"/>
</dbReference>
<dbReference type="Gene3D" id="2.40.50.140">
    <property type="entry name" value="Nucleic acid-binding proteins"/>
    <property type="match status" value="1"/>
</dbReference>
<evidence type="ECO:0000256" key="5">
    <source>
        <dbReference type="ARBA" id="ARBA00022555"/>
    </source>
</evidence>
<evidence type="ECO:0000256" key="10">
    <source>
        <dbReference type="ARBA" id="ARBA00022917"/>
    </source>
</evidence>
<dbReference type="RefSeq" id="WP_371387078.1">
    <property type="nucleotide sequence ID" value="NZ_JBGLYH010000035.1"/>
</dbReference>
<evidence type="ECO:0000259" key="15">
    <source>
        <dbReference type="PROSITE" id="PS50886"/>
    </source>
</evidence>
<dbReference type="SUPFAM" id="SSF47323">
    <property type="entry name" value="Anticodon-binding domain of a subclass of class I aminoacyl-tRNA synthetases"/>
    <property type="match status" value="1"/>
</dbReference>
<evidence type="ECO:0000256" key="3">
    <source>
        <dbReference type="ARBA" id="ARBA00011738"/>
    </source>
</evidence>
<evidence type="ECO:0000256" key="9">
    <source>
        <dbReference type="ARBA" id="ARBA00022884"/>
    </source>
</evidence>
<keyword evidence="13" id="KW-0479">Metal-binding</keyword>
<dbReference type="CDD" id="cd02800">
    <property type="entry name" value="tRNA_bind_EcMetRS_like"/>
    <property type="match status" value="1"/>
</dbReference>
<keyword evidence="6 13" id="KW-0436">Ligase</keyword>
<feature type="domain" description="TRNA-binding" evidence="15">
    <location>
        <begin position="544"/>
        <end position="645"/>
    </location>
</feature>
<gene>
    <name evidence="13 16" type="primary">metG</name>
    <name evidence="16" type="ORF">AB6M95_12435</name>
</gene>
<dbReference type="CDD" id="cd07957">
    <property type="entry name" value="Anticodon_Ia_Met"/>
    <property type="match status" value="1"/>
</dbReference>
<keyword evidence="5 13" id="KW-0820">tRNA-binding</keyword>
<feature type="binding site" evidence="13">
    <location>
        <position position="143"/>
    </location>
    <ligand>
        <name>Zn(2+)</name>
        <dbReference type="ChEBI" id="CHEBI:29105"/>
    </ligand>
</feature>
<dbReference type="NCBIfam" id="TIGR00398">
    <property type="entry name" value="metG"/>
    <property type="match status" value="1"/>
</dbReference>
<dbReference type="InterPro" id="IPR041872">
    <property type="entry name" value="Anticodon_Met"/>
</dbReference>
<dbReference type="InterPro" id="IPR012340">
    <property type="entry name" value="NA-bd_OB-fold"/>
</dbReference>
<evidence type="ECO:0000256" key="1">
    <source>
        <dbReference type="ARBA" id="ARBA00003314"/>
    </source>
</evidence>
<comment type="subunit">
    <text evidence="3 13">Homodimer.</text>
</comment>
<dbReference type="NCBIfam" id="TIGR00399">
    <property type="entry name" value="metG_C_term"/>
    <property type="match status" value="1"/>
</dbReference>
<dbReference type="EMBL" id="JBGLYH010000035">
    <property type="protein sequence ID" value="MEZ7197563.1"/>
    <property type="molecule type" value="Genomic_DNA"/>
</dbReference>
<comment type="cofactor">
    <cofactor evidence="13">
        <name>Zn(2+)</name>
        <dbReference type="ChEBI" id="CHEBI:29105"/>
    </cofactor>
    <text evidence="13">Binds 1 zinc ion per subunit.</text>
</comment>
<evidence type="ECO:0000256" key="13">
    <source>
        <dbReference type="HAMAP-Rule" id="MF_01228"/>
    </source>
</evidence>
<dbReference type="InterPro" id="IPR015413">
    <property type="entry name" value="Methionyl/Leucyl_tRNA_Synth"/>
</dbReference>
<dbReference type="Pfam" id="PF01588">
    <property type="entry name" value="tRNA_bind"/>
    <property type="match status" value="1"/>
</dbReference>
<dbReference type="InterPro" id="IPR033911">
    <property type="entry name" value="MetRS_core"/>
</dbReference>
<dbReference type="EC" id="6.1.1.10" evidence="13"/>
<protein>
    <recommendedName>
        <fullName evidence="13">Methionine--tRNA ligase</fullName>
        <ecNumber evidence="13">6.1.1.10</ecNumber>
    </recommendedName>
    <alternativeName>
        <fullName evidence="13">Methionyl-tRNA synthetase</fullName>
        <shortName evidence="13">MetRS</shortName>
    </alternativeName>
</protein>
<comment type="subcellular location">
    <subcellularLocation>
        <location evidence="2 13">Cytoplasm</location>
    </subcellularLocation>
</comment>
<accession>A0ABV4K6W2</accession>
<dbReference type="Pfam" id="PF19303">
    <property type="entry name" value="Anticodon_3"/>
    <property type="match status" value="1"/>
</dbReference>
<dbReference type="HAMAP" id="MF_01228">
    <property type="entry name" value="Met_tRNA_synth_type2"/>
    <property type="match status" value="1"/>
</dbReference>
<dbReference type="GO" id="GO:0004825">
    <property type="term" value="F:methionine-tRNA ligase activity"/>
    <property type="evidence" value="ECO:0007669"/>
    <property type="project" value="UniProtKB-EC"/>
</dbReference>